<proteinExistence type="predicted"/>
<keyword evidence="6" id="KW-1185">Reference proteome</keyword>
<dbReference type="InterPro" id="IPR045851">
    <property type="entry name" value="AMP-bd_C_sf"/>
</dbReference>
<evidence type="ECO:0000259" key="4">
    <source>
        <dbReference type="PROSITE" id="PS50075"/>
    </source>
</evidence>
<evidence type="ECO:0000313" key="6">
    <source>
        <dbReference type="Proteomes" id="UP001147747"/>
    </source>
</evidence>
<dbReference type="InterPro" id="IPR001242">
    <property type="entry name" value="Condensation_dom"/>
</dbReference>
<dbReference type="PROSITE" id="PS50075">
    <property type="entry name" value="CARRIER"/>
    <property type="match status" value="2"/>
</dbReference>
<dbReference type="PANTHER" id="PTHR45527">
    <property type="entry name" value="NONRIBOSOMAL PEPTIDE SYNTHETASE"/>
    <property type="match status" value="1"/>
</dbReference>
<dbReference type="GO" id="GO:0005737">
    <property type="term" value="C:cytoplasm"/>
    <property type="evidence" value="ECO:0007669"/>
    <property type="project" value="TreeGrafter"/>
</dbReference>
<dbReference type="FunFam" id="3.30.300.30:FF:000015">
    <property type="entry name" value="Nonribosomal peptide synthase SidD"/>
    <property type="match status" value="1"/>
</dbReference>
<gene>
    <name evidence="5" type="ORF">N7509_000109</name>
</gene>
<dbReference type="SUPFAM" id="SSF56801">
    <property type="entry name" value="Acetyl-CoA synthetase-like"/>
    <property type="match status" value="1"/>
</dbReference>
<dbReference type="InterPro" id="IPR023213">
    <property type="entry name" value="CAT-like_dom_sf"/>
</dbReference>
<dbReference type="SUPFAM" id="SSF52777">
    <property type="entry name" value="CoA-dependent acyltransferases"/>
    <property type="match status" value="4"/>
</dbReference>
<dbReference type="OrthoDB" id="416786at2759"/>
<dbReference type="Gene3D" id="3.30.559.30">
    <property type="entry name" value="Nonribosomal peptide synthetase, condensation domain"/>
    <property type="match status" value="2"/>
</dbReference>
<dbReference type="GO" id="GO:0044550">
    <property type="term" value="P:secondary metabolite biosynthetic process"/>
    <property type="evidence" value="ECO:0007669"/>
    <property type="project" value="TreeGrafter"/>
</dbReference>
<dbReference type="InterPro" id="IPR036736">
    <property type="entry name" value="ACP-like_sf"/>
</dbReference>
<dbReference type="Pfam" id="PF00501">
    <property type="entry name" value="AMP-binding"/>
    <property type="match status" value="1"/>
</dbReference>
<dbReference type="GO" id="GO:0043041">
    <property type="term" value="P:amino acid activation for nonribosomal peptide biosynthetic process"/>
    <property type="evidence" value="ECO:0007669"/>
    <property type="project" value="TreeGrafter"/>
</dbReference>
<dbReference type="NCBIfam" id="TIGR01733">
    <property type="entry name" value="AA-adenyl-dom"/>
    <property type="match status" value="1"/>
</dbReference>
<dbReference type="Gene3D" id="3.30.300.30">
    <property type="match status" value="1"/>
</dbReference>
<organism evidence="5 6">
    <name type="scientific">Penicillium cosmopolitanum</name>
    <dbReference type="NCBI Taxonomy" id="1131564"/>
    <lineage>
        <taxon>Eukaryota</taxon>
        <taxon>Fungi</taxon>
        <taxon>Dikarya</taxon>
        <taxon>Ascomycota</taxon>
        <taxon>Pezizomycotina</taxon>
        <taxon>Eurotiomycetes</taxon>
        <taxon>Eurotiomycetidae</taxon>
        <taxon>Eurotiales</taxon>
        <taxon>Aspergillaceae</taxon>
        <taxon>Penicillium</taxon>
    </lineage>
</organism>
<dbReference type="SMART" id="SM00823">
    <property type="entry name" value="PKS_PP"/>
    <property type="match status" value="1"/>
</dbReference>
<dbReference type="Gene3D" id="1.10.1200.10">
    <property type="entry name" value="ACP-like"/>
    <property type="match status" value="2"/>
</dbReference>
<dbReference type="InterPro" id="IPR020845">
    <property type="entry name" value="AMP-binding_CS"/>
</dbReference>
<dbReference type="SUPFAM" id="SSF47336">
    <property type="entry name" value="ACP-like"/>
    <property type="match status" value="2"/>
</dbReference>
<name>A0A9W9WCN3_9EURO</name>
<evidence type="ECO:0000256" key="3">
    <source>
        <dbReference type="ARBA" id="ARBA00022598"/>
    </source>
</evidence>
<dbReference type="Pfam" id="PF00668">
    <property type="entry name" value="Condensation"/>
    <property type="match status" value="2"/>
</dbReference>
<dbReference type="GO" id="GO:0031177">
    <property type="term" value="F:phosphopantetheine binding"/>
    <property type="evidence" value="ECO:0007669"/>
    <property type="project" value="InterPro"/>
</dbReference>
<dbReference type="CDD" id="cd05918">
    <property type="entry name" value="A_NRPS_SidN3_like"/>
    <property type="match status" value="1"/>
</dbReference>
<dbReference type="InterPro" id="IPR020806">
    <property type="entry name" value="PKS_PP-bd"/>
</dbReference>
<dbReference type="PANTHER" id="PTHR45527:SF1">
    <property type="entry name" value="FATTY ACID SYNTHASE"/>
    <property type="match status" value="1"/>
</dbReference>
<keyword evidence="3" id="KW-0436">Ligase</keyword>
<dbReference type="FunFam" id="3.40.50.12780:FF:000014">
    <property type="entry name" value="Nonribosomal peptide synthetase 1"/>
    <property type="match status" value="1"/>
</dbReference>
<dbReference type="CDD" id="cd19545">
    <property type="entry name" value="FUM14_C_NRPS-like"/>
    <property type="match status" value="1"/>
</dbReference>
<dbReference type="InterPro" id="IPR010071">
    <property type="entry name" value="AA_adenyl_dom"/>
</dbReference>
<sequence length="1791" mass="198815">MGLLKNIEVTPSHHYRRILDWNSHISKEPLAECIHDLIQRRCMETPDAEAICAWDGTMSYAALEQESARTMEWLQHHGVGPETIVPLLFEKSKWTVVAVLGVLKAGAAFVLLETSHPIERLKSICHDIGACIILTSALCKEIGSNLADITISVPCDVERKLPYGEGKMKPCIRAQPRNAAYVAYTSGSTGKPKGVIIEHASFCTNAMVSSEAQNLNSCSRVLQFASYAFDVSIHEALVPLILGGCVCIPSASQRVNSLQEAIVQLGVNWMELTPSVTRLLSPYKIPNVKTLVVGGESISPAELARWAGHIRLNVAYGPAECTVVSMVQSNVTKHDNPLSIGRGCGGSVWIVEPQNHNVLVPIGAPGELLIGGPIVGRGYLNRPEQTAAVFVQNPPWQAERNSRFYKTGDVVRQNSDGSVVFLGRKDTQVKLRGQRIELGEIEYQASGFFPGAAVAVEVGKLYHGHPALVLFVEWKSLENRKRCSETNCCRTVQNDKTHFMSNAQSAKVGLSQILPSYMVPDVIVPLCTIPLSHSAKVDRKALRAMIPRWSKDEVKLYQVTANSTSCGRNPHHAGHKYDEMVQMVARVLSLDPSEVSEHDNFFQLGGDSLSAIMLSREKGTIPLLSLTVADIFQSASIAELFHRSQKTPLPESMQPGIPTNVMPFSLLDPMKIENYRECAAQHCGVSPSLIEDIYPCSPLQARLMARTARQPGAFQGHFNFRLSPNTDWERLHWAWNKAADFFPILRTRIISTWQLAGGNPLQVVVRDKDIEWVEVAASESEPKSRMSFGSPLIYFVAVRAKHSPVLTLNIHHALFDLVVFQQILEAVEAAYQGKPLVWRPFSPFIKYVQDLNRSQANDFWKQEFTGLRAVPFPADITPGRSNLDAIRWTRKSFRLGHQNEAGITLSSLIRLAWAMVLSQYTGSPDVVFGTTVMGRNMPGTADVGGPTIATYPLRITLRDEESIKEALQRVQNHGIAIAPFEQSGIQHIRHSSPESAIACSFRNMLVIQPSSDNSLLAKRELSPLLVLEEGGSWKQKSYVNFSTQALNVVCEPGAGHLDVTAYFDQSILSSQEVEEMLTCMDRLLQLVLQHPDASTRTILSQSQSPDGDLDRYEDRTSLARLEQAACQYLGNEVRVAAVWIIPMESHVPKLALFVGAMSLNTVSDGRWILAGVKEPLRARLVQMMHEFQNNPLRRAVPFYCIPVPLQYRPSMPGLFLDRARAQEAASKLTLKTLTSWQHTGDSGFEEPLLFLEATLRRALATVLSLEPEEIGVNDDLVSLGCDSLVAMQFAAQCDRQSLRLTISEIFQASSLRCLASTLNSRPSGDPTPALEAFALLKAIYGDRESFEQDIQRSVDGWNIKESIDAFPCTTAHLGLLSGLGTCQSHTIWEIGSPDKQIDLVSLAKAWLKLVNRHAALRTLLLPSRSNPSEWFHVVLNSSPVSAKVVTKLKNARLLKVARKPLLLRDGLGGLPCRFAIYQSTTGRTLCKLEGRYAFLDAFSVLVLMKELRHILDCLPTSDPLLPSYSSWVAYLRRWSEDPLHLQFWDQYLAGIQPCILRASRNHHHHQYEGRQHHGASETNGNYPRLIKSHRQIVVQDTVALRKYCDQRELTITNILQVAWALTLKEQTGIEDICFGALVSGRDVPMDHVGNIVGSLFNVLACRIQIPATDSVSSVLLENQQMMRERTAHQFCSLQEVTRLVLKAGPEASSLFNTCLSVEQPLSDEAETGKGFRALETVEETEYDLIVAATVFPGRIEANIMYWSYFCDSARAATVAETFAQSIERIIFSVRS</sequence>
<feature type="domain" description="Carrier" evidence="4">
    <location>
        <begin position="571"/>
        <end position="648"/>
    </location>
</feature>
<evidence type="ECO:0000313" key="5">
    <source>
        <dbReference type="EMBL" id="KAJ5415011.1"/>
    </source>
</evidence>
<keyword evidence="1" id="KW-0596">Phosphopantetheine</keyword>
<dbReference type="InterPro" id="IPR000873">
    <property type="entry name" value="AMP-dep_synth/lig_dom"/>
</dbReference>
<evidence type="ECO:0000256" key="2">
    <source>
        <dbReference type="ARBA" id="ARBA00022553"/>
    </source>
</evidence>
<dbReference type="Proteomes" id="UP001147747">
    <property type="component" value="Unassembled WGS sequence"/>
</dbReference>
<dbReference type="InterPro" id="IPR042099">
    <property type="entry name" value="ANL_N_sf"/>
</dbReference>
<dbReference type="InterPro" id="IPR009081">
    <property type="entry name" value="PP-bd_ACP"/>
</dbReference>
<dbReference type="RefSeq" id="XP_056494857.1">
    <property type="nucleotide sequence ID" value="XM_056624756.1"/>
</dbReference>
<feature type="domain" description="Carrier" evidence="4">
    <location>
        <begin position="1246"/>
        <end position="1322"/>
    </location>
</feature>
<dbReference type="GeneID" id="81363736"/>
<evidence type="ECO:0000256" key="1">
    <source>
        <dbReference type="ARBA" id="ARBA00022450"/>
    </source>
</evidence>
<protein>
    <submittedName>
        <fullName evidence="5">Amino acid adenylation domain-containing protein</fullName>
    </submittedName>
</protein>
<dbReference type="GO" id="GO:0016874">
    <property type="term" value="F:ligase activity"/>
    <property type="evidence" value="ECO:0007669"/>
    <property type="project" value="UniProtKB-KW"/>
</dbReference>
<dbReference type="SMART" id="SM01294">
    <property type="entry name" value="PKS_PP_betabranch"/>
    <property type="match status" value="1"/>
</dbReference>
<reference evidence="5" key="2">
    <citation type="journal article" date="2023" name="IMA Fungus">
        <title>Comparative genomic study of the Penicillium genus elucidates a diverse pangenome and 15 lateral gene transfer events.</title>
        <authorList>
            <person name="Petersen C."/>
            <person name="Sorensen T."/>
            <person name="Nielsen M.R."/>
            <person name="Sondergaard T.E."/>
            <person name="Sorensen J.L."/>
            <person name="Fitzpatrick D.A."/>
            <person name="Frisvad J.C."/>
            <person name="Nielsen K.L."/>
        </authorList>
    </citation>
    <scope>NUCLEOTIDE SEQUENCE</scope>
    <source>
        <strain evidence="5">IBT 29677</strain>
    </source>
</reference>
<reference evidence="5" key="1">
    <citation type="submission" date="2022-12" db="EMBL/GenBank/DDBJ databases">
        <authorList>
            <person name="Petersen C."/>
        </authorList>
    </citation>
    <scope>NUCLEOTIDE SEQUENCE</scope>
    <source>
        <strain evidence="5">IBT 29677</strain>
    </source>
</reference>
<dbReference type="Gene3D" id="3.30.559.10">
    <property type="entry name" value="Chloramphenicol acetyltransferase-like domain"/>
    <property type="match status" value="2"/>
</dbReference>
<accession>A0A9W9WCN3</accession>
<dbReference type="Gene3D" id="3.40.50.12780">
    <property type="entry name" value="N-terminal domain of ligase-like"/>
    <property type="match status" value="1"/>
</dbReference>
<dbReference type="PROSITE" id="PS00455">
    <property type="entry name" value="AMP_BINDING"/>
    <property type="match status" value="1"/>
</dbReference>
<comment type="caution">
    <text evidence="5">The sequence shown here is derived from an EMBL/GenBank/DDBJ whole genome shotgun (WGS) entry which is preliminary data.</text>
</comment>
<dbReference type="Pfam" id="PF00550">
    <property type="entry name" value="PP-binding"/>
    <property type="match status" value="2"/>
</dbReference>
<keyword evidence="2" id="KW-0597">Phosphoprotein</keyword>
<dbReference type="EMBL" id="JAPZBU010000001">
    <property type="protein sequence ID" value="KAJ5415011.1"/>
    <property type="molecule type" value="Genomic_DNA"/>
</dbReference>